<proteinExistence type="predicted"/>
<organism evidence="3 4">
    <name type="scientific">Brassica rapa subsp. trilocularis</name>
    <dbReference type="NCBI Taxonomy" id="1813537"/>
    <lineage>
        <taxon>Eukaryota</taxon>
        <taxon>Viridiplantae</taxon>
        <taxon>Streptophyta</taxon>
        <taxon>Embryophyta</taxon>
        <taxon>Tracheophyta</taxon>
        <taxon>Spermatophyta</taxon>
        <taxon>Magnoliopsida</taxon>
        <taxon>eudicotyledons</taxon>
        <taxon>Gunneridae</taxon>
        <taxon>Pentapetalae</taxon>
        <taxon>rosids</taxon>
        <taxon>malvids</taxon>
        <taxon>Brassicales</taxon>
        <taxon>Brassicaceae</taxon>
        <taxon>Brassiceae</taxon>
        <taxon>Brassica</taxon>
    </lineage>
</organism>
<dbReference type="Pfam" id="PF00076">
    <property type="entry name" value="RRM_1"/>
    <property type="match status" value="1"/>
</dbReference>
<gene>
    <name evidence="3" type="primary">A04p024200.1_BraROA</name>
    <name evidence="3" type="ORF">IGI04_016028</name>
</gene>
<evidence type="ECO:0000313" key="4">
    <source>
        <dbReference type="Proteomes" id="UP000823674"/>
    </source>
</evidence>
<dbReference type="Gene3D" id="3.30.70.330">
    <property type="match status" value="1"/>
</dbReference>
<dbReference type="Proteomes" id="UP000823674">
    <property type="component" value="Chromosome A04"/>
</dbReference>
<feature type="domain" description="RRM" evidence="2">
    <location>
        <begin position="462"/>
        <end position="493"/>
    </location>
</feature>
<dbReference type="InterPro" id="IPR035979">
    <property type="entry name" value="RBD_domain_sf"/>
</dbReference>
<dbReference type="EMBL" id="JADBGQ010000004">
    <property type="protein sequence ID" value="KAG5401421.1"/>
    <property type="molecule type" value="Genomic_DNA"/>
</dbReference>
<evidence type="ECO:0000256" key="1">
    <source>
        <dbReference type="SAM" id="Coils"/>
    </source>
</evidence>
<keyword evidence="1" id="KW-0175">Coiled coil</keyword>
<protein>
    <recommendedName>
        <fullName evidence="2">RRM domain-containing protein</fullName>
    </recommendedName>
</protein>
<sequence length="499" mass="57285">MSVIRKSQAARVTSDARRRMAEGLIFLMRRESESASRLRQIISDMLPLFSEQHSEDDILAKLTSYNLASSSSLSYKFLYWFFFSPYGDFVLRFMDLWHAQDYLEAFLGERSGEFVACLWKLFLKDITQGKRETYASKPRTGVEFGSHDTLIEQDVEDHVSPKAKSMKMLQQELINNPCKRTQPKLREDQSLSDINYSRKVLRSVIVSTTKQPCCKNPDRYEKFVDEGNKMQKRLYFPKREVRQSYFSYVPSGGAVYARSHEAASSQEMMLHVSVWDRLGQPGDKKYHILSKVRLNLDENRTPKQLGRAFSAAYIEQHNETFQREVPAVVYMHRVLPPLEARKPKSGTITYTEPHIMHNFSKKRRYGIINPNSVDASVGDLSSVLQYKQAKQDVEKPSLLSSQSKKPDIFSEIVNMKQKLQQLDNQINQAKHLKKQKVGELKGSVQSGELQQKHDDTESSIIHVTNVNYAASKEVISMLFSKCGAVKNITIVTDPVHFSS</sequence>
<dbReference type="InterPro" id="IPR012677">
    <property type="entry name" value="Nucleotide-bd_a/b_plait_sf"/>
</dbReference>
<name>A0ABQ7MUL1_BRACM</name>
<reference evidence="3 4" key="1">
    <citation type="submission" date="2021-03" db="EMBL/GenBank/DDBJ databases">
        <authorList>
            <person name="King G.J."/>
            <person name="Bancroft I."/>
            <person name="Baten A."/>
            <person name="Bloomfield J."/>
            <person name="Borpatragohain P."/>
            <person name="He Z."/>
            <person name="Irish N."/>
            <person name="Irwin J."/>
            <person name="Liu K."/>
            <person name="Mauleon R.P."/>
            <person name="Moore J."/>
            <person name="Morris R."/>
            <person name="Ostergaard L."/>
            <person name="Wang B."/>
            <person name="Wells R."/>
        </authorList>
    </citation>
    <scope>NUCLEOTIDE SEQUENCE [LARGE SCALE GENOMIC DNA]</scope>
    <source>
        <strain evidence="3">R-o-18</strain>
        <tissue evidence="3">Leaf</tissue>
    </source>
</reference>
<feature type="coiled-coil region" evidence="1">
    <location>
        <begin position="412"/>
        <end position="439"/>
    </location>
</feature>
<dbReference type="SUPFAM" id="SSF54928">
    <property type="entry name" value="RNA-binding domain, RBD"/>
    <property type="match status" value="1"/>
</dbReference>
<keyword evidence="4" id="KW-1185">Reference proteome</keyword>
<comment type="caution">
    <text evidence="3">The sequence shown here is derived from an EMBL/GenBank/DDBJ whole genome shotgun (WGS) entry which is preliminary data.</text>
</comment>
<dbReference type="InterPro" id="IPR000504">
    <property type="entry name" value="RRM_dom"/>
</dbReference>
<accession>A0ABQ7MUL1</accession>
<evidence type="ECO:0000259" key="2">
    <source>
        <dbReference type="Pfam" id="PF00076"/>
    </source>
</evidence>
<evidence type="ECO:0000313" key="3">
    <source>
        <dbReference type="EMBL" id="KAG5401421.1"/>
    </source>
</evidence>